<evidence type="ECO:0000313" key="7">
    <source>
        <dbReference type="EMBL" id="ABB30181.1"/>
    </source>
</evidence>
<comment type="similarity">
    <text evidence="2 6">Belongs to the anelloviridae capsid protein family.</text>
</comment>
<feature type="non-terminal residue" evidence="7">
    <location>
        <position position="1"/>
    </location>
</feature>
<dbReference type="GO" id="GO:0039615">
    <property type="term" value="C:T=1 icosahedral viral capsid"/>
    <property type="evidence" value="ECO:0007669"/>
    <property type="project" value="UniProtKB-UniRule"/>
</dbReference>
<keyword evidence="4 6" id="KW-0167">Capsid protein</keyword>
<accession>Q2LJ69</accession>
<evidence type="ECO:0000256" key="5">
    <source>
        <dbReference type="ARBA" id="ARBA00022844"/>
    </source>
</evidence>
<dbReference type="InterPro" id="IPR004219">
    <property type="entry name" value="TTvirus_Unk"/>
</dbReference>
<feature type="non-terminal residue" evidence="7">
    <location>
        <position position="117"/>
    </location>
</feature>
<reference evidence="7" key="1">
    <citation type="journal article" date="2006" name="J. Med. Virol.">
        <title>Distribution and genetic analysis of TTV and TTMV major phylogenetic groups in French blood donors.</title>
        <authorList>
            <person name="Biagini P."/>
            <person name="Gallian P."/>
            <person name="Cantaloube J.F."/>
            <person name="Attoui H."/>
            <person name="de Micco P."/>
            <person name="de Lamballerie X."/>
        </authorList>
    </citation>
    <scope>NUCLEOTIDE SEQUENCE</scope>
    <source>
        <strain evidence="7">F1TL1</strain>
    </source>
</reference>
<dbReference type="EMBL" id="DQ221102">
    <property type="protein sequence ID" value="ABB30181.1"/>
    <property type="molecule type" value="Genomic_DNA"/>
</dbReference>
<evidence type="ECO:0000256" key="2">
    <source>
        <dbReference type="ARBA" id="ARBA00006131"/>
    </source>
</evidence>
<name>Q2LJ69_9VIRU</name>
<protein>
    <recommendedName>
        <fullName evidence="6">Capsid protein</fullName>
    </recommendedName>
</protein>
<proteinExistence type="inferred from homology"/>
<keyword evidence="3 6" id="KW-1140">T=1 icosahedral capsid protein</keyword>
<evidence type="ECO:0000256" key="3">
    <source>
        <dbReference type="ARBA" id="ARBA00022431"/>
    </source>
</evidence>
<dbReference type="Pfam" id="PF02956">
    <property type="entry name" value="TT_ORF1"/>
    <property type="match status" value="1"/>
</dbReference>
<evidence type="ECO:0000256" key="1">
    <source>
        <dbReference type="ARBA" id="ARBA00004328"/>
    </source>
</evidence>
<evidence type="ECO:0000256" key="6">
    <source>
        <dbReference type="RuleBase" id="RU361230"/>
    </source>
</evidence>
<organism evidence="7">
    <name type="scientific">TTV-like mini virus</name>
    <dbReference type="NCBI Taxonomy" id="93678"/>
    <lineage>
        <taxon>Viruses</taxon>
        <taxon>Monodnaviria</taxon>
        <taxon>Shotokuvirae</taxon>
        <taxon>Commensaviricota</taxon>
        <taxon>Cardeaviricetes</taxon>
        <taxon>Sanitavirales</taxon>
        <taxon>Anelloviridae</taxon>
        <taxon>Betatorquevirus</taxon>
    </lineage>
</organism>
<comment type="subcellular location">
    <subcellularLocation>
        <location evidence="1 6">Virion</location>
    </subcellularLocation>
</comment>
<evidence type="ECO:0000256" key="4">
    <source>
        <dbReference type="ARBA" id="ARBA00022561"/>
    </source>
</evidence>
<comment type="function">
    <text evidence="6">Self-assembles to form an icosahedral capsid.</text>
</comment>
<sequence length="117" mass="14574">RRFWRRRFRRPIWRRFWRHRYRVRKRKLKTLKIREWQPPYIRKTMVKGFYPIFLTTNQRLTNNLNCYLESTAPFKYPGGGGFTICNFSLNTLYQEHLIAKNWWTAGNENMPLIRYLG</sequence>
<keyword evidence="5 6" id="KW-0946">Virion</keyword>